<dbReference type="PANTHER" id="PTHR34473">
    <property type="entry name" value="UPF0699 TRANSMEMBRANE PROTEIN YDBS"/>
    <property type="match status" value="1"/>
</dbReference>
<keyword evidence="1" id="KW-1133">Transmembrane helix</keyword>
<feature type="transmembrane region" description="Helical" evidence="1">
    <location>
        <begin position="72"/>
        <end position="93"/>
    </location>
</feature>
<evidence type="ECO:0000313" key="4">
    <source>
        <dbReference type="Proteomes" id="UP000471381"/>
    </source>
</evidence>
<keyword evidence="4" id="KW-1185">Reference proteome</keyword>
<name>A0A6N9TA70_9ALTE</name>
<dbReference type="PANTHER" id="PTHR34473:SF2">
    <property type="entry name" value="UPF0699 TRANSMEMBRANE PROTEIN YDBT"/>
    <property type="match status" value="1"/>
</dbReference>
<protein>
    <submittedName>
        <fullName evidence="3">PH domain-containing protein</fullName>
    </submittedName>
</protein>
<gene>
    <name evidence="3" type="ORF">GTQ48_00550</name>
</gene>
<evidence type="ECO:0000259" key="2">
    <source>
        <dbReference type="Pfam" id="PF03703"/>
    </source>
</evidence>
<keyword evidence="1" id="KW-0472">Membrane</keyword>
<accession>A0A6N9TA70</accession>
<feature type="transmembrane region" description="Helical" evidence="1">
    <location>
        <begin position="38"/>
        <end position="57"/>
    </location>
</feature>
<feature type="domain" description="YdbS-like PH" evidence="2">
    <location>
        <begin position="98"/>
        <end position="174"/>
    </location>
</feature>
<organism evidence="3 4">
    <name type="scientific">Alteromonas genovensis</name>
    <dbReference type="NCBI Taxonomy" id="471225"/>
    <lineage>
        <taxon>Bacteria</taxon>
        <taxon>Pseudomonadati</taxon>
        <taxon>Pseudomonadota</taxon>
        <taxon>Gammaproteobacteria</taxon>
        <taxon>Alteromonadales</taxon>
        <taxon>Alteromonadaceae</taxon>
        <taxon>Alteromonas/Salinimonas group</taxon>
        <taxon>Alteromonas</taxon>
    </lineage>
</organism>
<evidence type="ECO:0000256" key="1">
    <source>
        <dbReference type="SAM" id="Phobius"/>
    </source>
</evidence>
<dbReference type="AlphaFoldDB" id="A0A6N9TA70"/>
<keyword evidence="1" id="KW-0812">Transmembrane</keyword>
<dbReference type="Pfam" id="PF03703">
    <property type="entry name" value="bPH_2"/>
    <property type="match status" value="1"/>
</dbReference>
<sequence length="183" mass="20693">MFSASKAAEFSNEPLSQQDLPALDLLALTPVSKKYRTINLGVCSTVTVLLLGALSAAKYQPWFRVPDDLHNAYPYACLVIFTLGFLWFIYHFFADKKVKFAVREQDVSKESGLFFRQLSCQPILRVQHVELKRGPLDRWAGLASLQVFSAGGEMHTFEIPGLEIDEANQIRQFILDHKDVSAR</sequence>
<proteinExistence type="predicted"/>
<dbReference type="Proteomes" id="UP000471381">
    <property type="component" value="Unassembled WGS sequence"/>
</dbReference>
<dbReference type="EMBL" id="JAAAWO010000001">
    <property type="protein sequence ID" value="NDW14021.1"/>
    <property type="molecule type" value="Genomic_DNA"/>
</dbReference>
<dbReference type="InterPro" id="IPR005182">
    <property type="entry name" value="YdbS-like_PH"/>
</dbReference>
<comment type="caution">
    <text evidence="3">The sequence shown here is derived from an EMBL/GenBank/DDBJ whole genome shotgun (WGS) entry which is preliminary data.</text>
</comment>
<evidence type="ECO:0000313" key="3">
    <source>
        <dbReference type="EMBL" id="NDW14021.1"/>
    </source>
</evidence>
<reference evidence="3 4" key="1">
    <citation type="submission" date="2020-01" db="EMBL/GenBank/DDBJ databases">
        <title>Genomes of bacteria type strains.</title>
        <authorList>
            <person name="Chen J."/>
            <person name="Zhu S."/>
            <person name="Yang J."/>
        </authorList>
    </citation>
    <scope>NUCLEOTIDE SEQUENCE [LARGE SCALE GENOMIC DNA]</scope>
    <source>
        <strain evidence="3 4">LMG 24078</strain>
    </source>
</reference>
<dbReference type="RefSeq" id="WP_163104426.1">
    <property type="nucleotide sequence ID" value="NZ_JAAAWO010000001.1"/>
</dbReference>